<accession>A0A167FGE9</accession>
<evidence type="ECO:0000313" key="1">
    <source>
        <dbReference type="EMBL" id="OAB76535.1"/>
    </source>
</evidence>
<dbReference type="OrthoDB" id="2613420at2"/>
<sequence>MVQDVKKVTNWLNTHLDKTVIVQKIEQEDIDQVHIKLSQIDIRQTEEGSDDYEDNAIILKGTGSTMNRDGNLEPLPQDTYELVTEDLSITDFGDEEIELNTARAKYTVSLK</sequence>
<dbReference type="STRING" id="1763538.LPB68_20955"/>
<evidence type="ECO:0000313" key="2">
    <source>
        <dbReference type="Proteomes" id="UP000077134"/>
    </source>
</evidence>
<keyword evidence="2" id="KW-1185">Reference proteome</keyword>
<dbReference type="AlphaFoldDB" id="A0A167FGE9"/>
<protein>
    <submittedName>
        <fullName evidence="1">Uncharacterized protein</fullName>
    </submittedName>
</protein>
<dbReference type="EMBL" id="LSFN01000005">
    <property type="protein sequence ID" value="OAB76535.1"/>
    <property type="molecule type" value="Genomic_DNA"/>
</dbReference>
<gene>
    <name evidence="1" type="ORF">PNBC_03785</name>
</gene>
<proteinExistence type="predicted"/>
<dbReference type="RefSeq" id="WP_068655330.1">
    <property type="nucleotide sequence ID" value="NZ_CP017770.1"/>
</dbReference>
<organism evidence="1 2">
    <name type="scientific">Paenibacillus crassostreae</name>
    <dbReference type="NCBI Taxonomy" id="1763538"/>
    <lineage>
        <taxon>Bacteria</taxon>
        <taxon>Bacillati</taxon>
        <taxon>Bacillota</taxon>
        <taxon>Bacilli</taxon>
        <taxon>Bacillales</taxon>
        <taxon>Paenibacillaceae</taxon>
        <taxon>Paenibacillus</taxon>
    </lineage>
</organism>
<reference evidence="1 2" key="1">
    <citation type="submission" date="2016-02" db="EMBL/GenBank/DDBJ databases">
        <title>Paenibacillus sp. LPB0068, isolated from Crassostrea gigas.</title>
        <authorList>
            <person name="Shin S.-K."/>
            <person name="Yi H."/>
        </authorList>
    </citation>
    <scope>NUCLEOTIDE SEQUENCE [LARGE SCALE GENOMIC DNA]</scope>
    <source>
        <strain evidence="1 2">LPB0068</strain>
    </source>
</reference>
<dbReference type="Pfam" id="PF25846">
    <property type="entry name" value="YmzB"/>
    <property type="match status" value="1"/>
</dbReference>
<name>A0A167FGE9_9BACL</name>
<dbReference type="Proteomes" id="UP000077134">
    <property type="component" value="Unassembled WGS sequence"/>
</dbReference>
<comment type="caution">
    <text evidence="1">The sequence shown here is derived from an EMBL/GenBank/DDBJ whole genome shotgun (WGS) entry which is preliminary data.</text>
</comment>
<dbReference type="KEGG" id="pcx:LPB68_20955"/>
<dbReference type="InterPro" id="IPR058926">
    <property type="entry name" value="YmzB-like"/>
</dbReference>